<accession>A0A1I3XWN2</accession>
<evidence type="ECO:0000256" key="5">
    <source>
        <dbReference type="ARBA" id="ARBA00022970"/>
    </source>
</evidence>
<feature type="transmembrane region" description="Helical" evidence="9">
    <location>
        <begin position="269"/>
        <end position="286"/>
    </location>
</feature>
<name>A0A1I3XWN2_HALDA</name>
<dbReference type="Proteomes" id="UP000183557">
    <property type="component" value="Unassembled WGS sequence"/>
</dbReference>
<keyword evidence="6 9" id="KW-1133">Transmembrane helix</keyword>
<dbReference type="PANTHER" id="PTHR11795:SF451">
    <property type="entry name" value="ABC TRANSPORTER PERMEASE PROTEIN"/>
    <property type="match status" value="1"/>
</dbReference>
<evidence type="ECO:0000256" key="3">
    <source>
        <dbReference type="ARBA" id="ARBA00022475"/>
    </source>
</evidence>
<feature type="transmembrane region" description="Helical" evidence="9">
    <location>
        <begin position="6"/>
        <end position="29"/>
    </location>
</feature>
<keyword evidence="11" id="KW-1185">Reference proteome</keyword>
<reference evidence="11" key="1">
    <citation type="submission" date="2016-10" db="EMBL/GenBank/DDBJ databases">
        <authorList>
            <person name="Varghese N."/>
            <person name="Submissions S."/>
        </authorList>
    </citation>
    <scope>NUCLEOTIDE SEQUENCE [LARGE SCALE GENOMIC DNA]</scope>
    <source>
        <strain evidence="11">CGMCC 1.3704</strain>
    </source>
</reference>
<dbReference type="AlphaFoldDB" id="A0A1I3XWN2"/>
<dbReference type="InterPro" id="IPR001851">
    <property type="entry name" value="ABC_transp_permease"/>
</dbReference>
<sequence>MTFFLQMLVSGIVVGSIYALVALGFVLIYKASDALNLANGEFVLIGSYICLTLVTALQLPFLVALLITLGVCAVLGLMVERVVLRPLLNAPTISIIMATIGLGNLLAGLVHMVWGHQTRVYPNLFPDTPVTFGGVLITPVYLWSFIIVMLLLIVFTVFFKYSKMGVAMRAVADDLQAAASMGINVKRVFAITWAIACIVAAVGGVLLGNINGVNATMSVIGLTVLPVVILGGLDSIPGAIVGGFIIGILQSIAGGYLDPLVGGGLKEVFPFFIVILILMFKPYGLFGKGGMERV</sequence>
<evidence type="ECO:0000313" key="10">
    <source>
        <dbReference type="EMBL" id="SFK23396.1"/>
    </source>
</evidence>
<keyword evidence="5" id="KW-0029">Amino-acid transport</keyword>
<keyword evidence="2" id="KW-0813">Transport</keyword>
<feature type="transmembrane region" description="Helical" evidence="9">
    <location>
        <begin position="213"/>
        <end position="233"/>
    </location>
</feature>
<dbReference type="InterPro" id="IPR052157">
    <property type="entry name" value="BCAA_transport_permease"/>
</dbReference>
<evidence type="ECO:0000256" key="7">
    <source>
        <dbReference type="ARBA" id="ARBA00023136"/>
    </source>
</evidence>
<feature type="transmembrane region" description="Helical" evidence="9">
    <location>
        <begin position="240"/>
        <end position="257"/>
    </location>
</feature>
<feature type="transmembrane region" description="Helical" evidence="9">
    <location>
        <begin position="91"/>
        <end position="114"/>
    </location>
</feature>
<dbReference type="OrthoDB" id="9807115at2"/>
<dbReference type="CDD" id="cd06582">
    <property type="entry name" value="TM_PBP1_LivH_like"/>
    <property type="match status" value="1"/>
</dbReference>
<comment type="subcellular location">
    <subcellularLocation>
        <location evidence="1">Cell membrane</location>
        <topology evidence="1">Multi-pass membrane protein</topology>
    </subcellularLocation>
</comment>
<evidence type="ECO:0000256" key="4">
    <source>
        <dbReference type="ARBA" id="ARBA00022692"/>
    </source>
</evidence>
<evidence type="ECO:0000256" key="9">
    <source>
        <dbReference type="SAM" id="Phobius"/>
    </source>
</evidence>
<protein>
    <submittedName>
        <fullName evidence="10">Branched-chain amino acid transport system permease protein</fullName>
    </submittedName>
</protein>
<organism evidence="10 11">
    <name type="scientific">Halobacillus dabanensis</name>
    <dbReference type="NCBI Taxonomy" id="240302"/>
    <lineage>
        <taxon>Bacteria</taxon>
        <taxon>Bacillati</taxon>
        <taxon>Bacillota</taxon>
        <taxon>Bacilli</taxon>
        <taxon>Bacillales</taxon>
        <taxon>Bacillaceae</taxon>
        <taxon>Halobacillus</taxon>
    </lineage>
</organism>
<gene>
    <name evidence="10" type="ORF">SAMN04487936_109146</name>
</gene>
<dbReference type="Pfam" id="PF02653">
    <property type="entry name" value="BPD_transp_2"/>
    <property type="match status" value="1"/>
</dbReference>
<evidence type="ECO:0000256" key="1">
    <source>
        <dbReference type="ARBA" id="ARBA00004651"/>
    </source>
</evidence>
<evidence type="ECO:0000313" key="11">
    <source>
        <dbReference type="Proteomes" id="UP000183557"/>
    </source>
</evidence>
<evidence type="ECO:0000256" key="8">
    <source>
        <dbReference type="ARBA" id="ARBA00037998"/>
    </source>
</evidence>
<dbReference type="RefSeq" id="WP_075037442.1">
    <property type="nucleotide sequence ID" value="NZ_FOSB01000009.1"/>
</dbReference>
<keyword evidence="7 9" id="KW-0472">Membrane</keyword>
<feature type="transmembrane region" description="Helical" evidence="9">
    <location>
        <begin position="134"/>
        <end position="159"/>
    </location>
</feature>
<evidence type="ECO:0000256" key="6">
    <source>
        <dbReference type="ARBA" id="ARBA00022989"/>
    </source>
</evidence>
<keyword evidence="3" id="KW-1003">Cell membrane</keyword>
<feature type="transmembrane region" description="Helical" evidence="9">
    <location>
        <begin position="61"/>
        <end position="79"/>
    </location>
</feature>
<evidence type="ECO:0000256" key="2">
    <source>
        <dbReference type="ARBA" id="ARBA00022448"/>
    </source>
</evidence>
<feature type="transmembrane region" description="Helical" evidence="9">
    <location>
        <begin position="188"/>
        <end position="207"/>
    </location>
</feature>
<dbReference type="GO" id="GO:0006865">
    <property type="term" value="P:amino acid transport"/>
    <property type="evidence" value="ECO:0007669"/>
    <property type="project" value="UniProtKB-KW"/>
</dbReference>
<dbReference type="GO" id="GO:0005886">
    <property type="term" value="C:plasma membrane"/>
    <property type="evidence" value="ECO:0007669"/>
    <property type="project" value="UniProtKB-SubCell"/>
</dbReference>
<comment type="similarity">
    <text evidence="8">Belongs to the binding-protein-dependent transport system permease family. LivHM subfamily.</text>
</comment>
<keyword evidence="4 9" id="KW-0812">Transmembrane</keyword>
<dbReference type="GO" id="GO:0022857">
    <property type="term" value="F:transmembrane transporter activity"/>
    <property type="evidence" value="ECO:0007669"/>
    <property type="project" value="InterPro"/>
</dbReference>
<dbReference type="EMBL" id="FOSB01000009">
    <property type="protein sequence ID" value="SFK23396.1"/>
    <property type="molecule type" value="Genomic_DNA"/>
</dbReference>
<proteinExistence type="inferred from homology"/>
<dbReference type="PANTHER" id="PTHR11795">
    <property type="entry name" value="BRANCHED-CHAIN AMINO ACID TRANSPORT SYSTEM PERMEASE PROTEIN LIVH"/>
    <property type="match status" value="1"/>
</dbReference>